<keyword evidence="1" id="KW-0472">Membrane</keyword>
<accession>A0ABQ4US65</accession>
<keyword evidence="1" id="KW-0812">Transmembrane</keyword>
<evidence type="ECO:0008006" key="4">
    <source>
        <dbReference type="Google" id="ProtNLM"/>
    </source>
</evidence>
<feature type="transmembrane region" description="Helical" evidence="1">
    <location>
        <begin position="94"/>
        <end position="114"/>
    </location>
</feature>
<evidence type="ECO:0000256" key="1">
    <source>
        <dbReference type="SAM" id="Phobius"/>
    </source>
</evidence>
<sequence length="115" mass="12143">MTPTILLLNLSLCFAALTALCLSLNRHHTEVFQSKPSARRILLLRVLGWTGIGLSLTVAGVAEGWNFGPVQWIGTLTGAAVALVLLLSYRPRLIGQACGATIALAVAVSAMLQFA</sequence>
<dbReference type="RefSeq" id="WP_137827893.1">
    <property type="nucleotide sequence ID" value="NZ_BPRE01000004.1"/>
</dbReference>
<organism evidence="2 3">
    <name type="scientific">Methylorubrum suomiense</name>
    <dbReference type="NCBI Taxonomy" id="144191"/>
    <lineage>
        <taxon>Bacteria</taxon>
        <taxon>Pseudomonadati</taxon>
        <taxon>Pseudomonadota</taxon>
        <taxon>Alphaproteobacteria</taxon>
        <taxon>Hyphomicrobiales</taxon>
        <taxon>Methylobacteriaceae</taxon>
        <taxon>Methylorubrum</taxon>
    </lineage>
</organism>
<dbReference type="Proteomes" id="UP001055093">
    <property type="component" value="Unassembled WGS sequence"/>
</dbReference>
<feature type="transmembrane region" description="Helical" evidence="1">
    <location>
        <begin position="68"/>
        <end position="87"/>
    </location>
</feature>
<keyword evidence="1" id="KW-1133">Transmembrane helix</keyword>
<evidence type="ECO:0000313" key="3">
    <source>
        <dbReference type="Proteomes" id="UP001055093"/>
    </source>
</evidence>
<name>A0ABQ4US65_9HYPH</name>
<keyword evidence="3" id="KW-1185">Reference proteome</keyword>
<feature type="transmembrane region" description="Helical" evidence="1">
    <location>
        <begin position="42"/>
        <end position="62"/>
    </location>
</feature>
<reference evidence="2" key="2">
    <citation type="submission" date="2021-08" db="EMBL/GenBank/DDBJ databases">
        <authorList>
            <person name="Tani A."/>
            <person name="Ola A."/>
            <person name="Ogura Y."/>
            <person name="Katsura K."/>
            <person name="Hayashi T."/>
        </authorList>
    </citation>
    <scope>NUCLEOTIDE SEQUENCE</scope>
    <source>
        <strain evidence="2">DSM 14458</strain>
    </source>
</reference>
<reference evidence="2" key="1">
    <citation type="journal article" date="2021" name="Front. Microbiol.">
        <title>Comprehensive Comparative Genomics and Phenotyping of Methylobacterium Species.</title>
        <authorList>
            <person name="Alessa O."/>
            <person name="Ogura Y."/>
            <person name="Fujitani Y."/>
            <person name="Takami H."/>
            <person name="Hayashi T."/>
            <person name="Sahin N."/>
            <person name="Tani A."/>
        </authorList>
    </citation>
    <scope>NUCLEOTIDE SEQUENCE</scope>
    <source>
        <strain evidence="2">DSM 14458</strain>
    </source>
</reference>
<gene>
    <name evidence="2" type="ORF">BGCPKDLD_1648</name>
</gene>
<dbReference type="Pfam" id="PF11804">
    <property type="entry name" value="DUF3325"/>
    <property type="match status" value="1"/>
</dbReference>
<dbReference type="InterPro" id="IPR021762">
    <property type="entry name" value="DUF3325"/>
</dbReference>
<proteinExistence type="predicted"/>
<protein>
    <recommendedName>
        <fullName evidence="4">Iron uptake protein</fullName>
    </recommendedName>
</protein>
<evidence type="ECO:0000313" key="2">
    <source>
        <dbReference type="EMBL" id="GJE75071.1"/>
    </source>
</evidence>
<comment type="caution">
    <text evidence="2">The sequence shown here is derived from an EMBL/GenBank/DDBJ whole genome shotgun (WGS) entry which is preliminary data.</text>
</comment>
<feature type="transmembrane region" description="Helical" evidence="1">
    <location>
        <begin position="6"/>
        <end position="22"/>
    </location>
</feature>
<dbReference type="EMBL" id="BPRE01000004">
    <property type="protein sequence ID" value="GJE75071.1"/>
    <property type="molecule type" value="Genomic_DNA"/>
</dbReference>